<dbReference type="AlphaFoldDB" id="A0A1R3KGK8"/>
<protein>
    <submittedName>
        <fullName evidence="1">Uncharacterized protein</fullName>
    </submittedName>
</protein>
<proteinExistence type="predicted"/>
<gene>
    <name evidence="1" type="ORF">COLO4_08261</name>
</gene>
<name>A0A1R3KGK8_9ROSI</name>
<reference evidence="2" key="1">
    <citation type="submission" date="2013-09" db="EMBL/GenBank/DDBJ databases">
        <title>Corchorus olitorius genome sequencing.</title>
        <authorList>
            <person name="Alam M."/>
            <person name="Haque M.S."/>
            <person name="Islam M.S."/>
            <person name="Emdad E.M."/>
            <person name="Islam M.M."/>
            <person name="Ahmed B."/>
            <person name="Halim A."/>
            <person name="Hossen Q.M.M."/>
            <person name="Hossain M.Z."/>
            <person name="Ahmed R."/>
            <person name="Khan M.M."/>
            <person name="Islam R."/>
            <person name="Rashid M.M."/>
            <person name="Khan S.A."/>
            <person name="Rahman M.S."/>
            <person name="Alam M."/>
            <person name="Yahiya A.S."/>
            <person name="Khan M.S."/>
            <person name="Azam M.S."/>
            <person name="Haque T."/>
            <person name="Lashkar M.Z.H."/>
            <person name="Akhand A.I."/>
            <person name="Morshed G."/>
            <person name="Roy S."/>
            <person name="Uddin K.S."/>
            <person name="Rabeya T."/>
            <person name="Hossain A.S."/>
            <person name="Chowdhury A."/>
            <person name="Snigdha A.R."/>
            <person name="Mortoza M.S."/>
            <person name="Matin S.A."/>
            <person name="Hoque S.M.E."/>
            <person name="Islam M.K."/>
            <person name="Roy D.K."/>
            <person name="Haider R."/>
            <person name="Moosa M.M."/>
            <person name="Elias S.M."/>
            <person name="Hasan A.M."/>
            <person name="Jahan S."/>
            <person name="Shafiuddin M."/>
            <person name="Mahmood N."/>
            <person name="Shommy N.S."/>
        </authorList>
    </citation>
    <scope>NUCLEOTIDE SEQUENCE [LARGE SCALE GENOMIC DNA]</scope>
    <source>
        <strain evidence="2">cv. O-4</strain>
    </source>
</reference>
<dbReference type="EMBL" id="AWUE01013685">
    <property type="protein sequence ID" value="OMP06223.1"/>
    <property type="molecule type" value="Genomic_DNA"/>
</dbReference>
<comment type="caution">
    <text evidence="1">The sequence shown here is derived from an EMBL/GenBank/DDBJ whole genome shotgun (WGS) entry which is preliminary data.</text>
</comment>
<keyword evidence="2" id="KW-1185">Reference proteome</keyword>
<evidence type="ECO:0000313" key="2">
    <source>
        <dbReference type="Proteomes" id="UP000187203"/>
    </source>
</evidence>
<organism evidence="1 2">
    <name type="scientific">Corchorus olitorius</name>
    <dbReference type="NCBI Taxonomy" id="93759"/>
    <lineage>
        <taxon>Eukaryota</taxon>
        <taxon>Viridiplantae</taxon>
        <taxon>Streptophyta</taxon>
        <taxon>Embryophyta</taxon>
        <taxon>Tracheophyta</taxon>
        <taxon>Spermatophyta</taxon>
        <taxon>Magnoliopsida</taxon>
        <taxon>eudicotyledons</taxon>
        <taxon>Gunneridae</taxon>
        <taxon>Pentapetalae</taxon>
        <taxon>rosids</taxon>
        <taxon>malvids</taxon>
        <taxon>Malvales</taxon>
        <taxon>Malvaceae</taxon>
        <taxon>Grewioideae</taxon>
        <taxon>Apeibeae</taxon>
        <taxon>Corchorus</taxon>
    </lineage>
</organism>
<sequence>MFATPRRAHKSLLLEVSHNHFIYCPYLAWDNSIRDALQHVLVFPSGPIRLGRGGIIDGIAFNHRYCHHPCPRGSEGGIALQQFTEAMLAAPRRAHKSLLLEVSHSYFICCPYLAWVSSIRDALQHDPVFSSGPIGLGRGGIIDGIA</sequence>
<accession>A0A1R3KGK8</accession>
<dbReference type="Proteomes" id="UP000187203">
    <property type="component" value="Unassembled WGS sequence"/>
</dbReference>
<evidence type="ECO:0000313" key="1">
    <source>
        <dbReference type="EMBL" id="OMP06223.1"/>
    </source>
</evidence>